<evidence type="ECO:0000256" key="4">
    <source>
        <dbReference type="ARBA" id="ARBA00022694"/>
    </source>
</evidence>
<evidence type="ECO:0000256" key="7">
    <source>
        <dbReference type="ARBA" id="ARBA00022840"/>
    </source>
</evidence>
<dbReference type="EMBL" id="JAHWXT010000008">
    <property type="protein sequence ID" value="MCF0266654.1"/>
    <property type="molecule type" value="Genomic_DNA"/>
</dbReference>
<dbReference type="GO" id="GO:0006450">
    <property type="term" value="P:regulation of translational fidelity"/>
    <property type="evidence" value="ECO:0007669"/>
    <property type="project" value="TreeGrafter"/>
</dbReference>
<dbReference type="PROSITE" id="PS51163">
    <property type="entry name" value="YRDC"/>
    <property type="match status" value="1"/>
</dbReference>
<dbReference type="KEGG" id="agu:AS4_41630"/>
<dbReference type="GO" id="GO:0061710">
    <property type="term" value="F:L-threonylcarbamoyladenylate synthase"/>
    <property type="evidence" value="ECO:0007669"/>
    <property type="project" value="UniProtKB-EC"/>
</dbReference>
<organism evidence="10 11">
    <name type="scientific">Acinetobacter guillouiae</name>
    <name type="common">Acinetobacter genomosp. 11</name>
    <dbReference type="NCBI Taxonomy" id="106649"/>
    <lineage>
        <taxon>Bacteria</taxon>
        <taxon>Pseudomonadati</taxon>
        <taxon>Pseudomonadota</taxon>
        <taxon>Gammaproteobacteria</taxon>
        <taxon>Moraxellales</taxon>
        <taxon>Moraxellaceae</taxon>
        <taxon>Acinetobacter</taxon>
    </lineage>
</organism>
<dbReference type="Proteomes" id="UP000887320">
    <property type="component" value="Unassembled WGS sequence"/>
</dbReference>
<dbReference type="Gene3D" id="3.90.870.10">
    <property type="entry name" value="DHBP synthase"/>
    <property type="match status" value="1"/>
</dbReference>
<comment type="similarity">
    <text evidence="9">Belongs to the SUA5 family. TsaC subfamily.</text>
</comment>
<dbReference type="HAMAP" id="MF_01852">
    <property type="entry name" value="TsaC"/>
    <property type="match status" value="1"/>
</dbReference>
<dbReference type="GO" id="GO:0003725">
    <property type="term" value="F:double-stranded RNA binding"/>
    <property type="evidence" value="ECO:0007669"/>
    <property type="project" value="InterPro"/>
</dbReference>
<dbReference type="GO" id="GO:0000049">
    <property type="term" value="F:tRNA binding"/>
    <property type="evidence" value="ECO:0007669"/>
    <property type="project" value="TreeGrafter"/>
</dbReference>
<dbReference type="GO" id="GO:0002949">
    <property type="term" value="P:tRNA threonylcarbamoyladenosine modification"/>
    <property type="evidence" value="ECO:0007669"/>
    <property type="project" value="UniProtKB-UniRule"/>
</dbReference>
<dbReference type="RefSeq" id="WP_096735350.1">
    <property type="nucleotide sequence ID" value="NZ_AP014630.1"/>
</dbReference>
<dbReference type="SUPFAM" id="SSF55821">
    <property type="entry name" value="YrdC/RibB"/>
    <property type="match status" value="1"/>
</dbReference>
<reference evidence="10" key="1">
    <citation type="submission" date="2021-07" db="EMBL/GenBank/DDBJ databases">
        <authorList>
            <person name="Fernandez M."/>
            <person name="Pereira P."/>
            <person name="Torres Tejerizo G.A."/>
            <person name="Gonzalez P."/>
            <person name="Agostini E."/>
        </authorList>
    </citation>
    <scope>NUCLEOTIDE SEQUENCE</scope>
    <source>
        <strain evidence="10">SFC 500-1A</strain>
    </source>
</reference>
<dbReference type="InterPro" id="IPR023535">
    <property type="entry name" value="TC-AMP_synthase"/>
</dbReference>
<dbReference type="PANTHER" id="PTHR17490">
    <property type="entry name" value="SUA5"/>
    <property type="match status" value="1"/>
</dbReference>
<keyword evidence="5 9" id="KW-0548">Nucleotidyltransferase</keyword>
<comment type="caution">
    <text evidence="10">The sequence shown here is derived from an EMBL/GenBank/DDBJ whole genome shotgun (WGS) entry which is preliminary data.</text>
</comment>
<name>A0A077L7V0_ACIGI</name>
<keyword evidence="6 9" id="KW-0547">Nucleotide-binding</keyword>
<evidence type="ECO:0000256" key="9">
    <source>
        <dbReference type="HAMAP-Rule" id="MF_01852"/>
    </source>
</evidence>
<evidence type="ECO:0000256" key="2">
    <source>
        <dbReference type="ARBA" id="ARBA00022490"/>
    </source>
</evidence>
<protein>
    <recommendedName>
        <fullName evidence="9">Threonylcarbamoyl-AMP synthase</fullName>
        <shortName evidence="9">TC-AMP synthase</shortName>
        <ecNumber evidence="9">2.7.7.87</ecNumber>
    </recommendedName>
    <alternativeName>
        <fullName evidence="9">L-threonylcarbamoyladenylate synthase</fullName>
    </alternativeName>
    <alternativeName>
        <fullName evidence="9">t(6)A37 threonylcarbamoyladenosine biosynthesis protein TsaC</fullName>
    </alternativeName>
    <alternativeName>
        <fullName evidence="9">tRNA threonylcarbamoyladenosine biosynthesis protein TsaC</fullName>
    </alternativeName>
</protein>
<dbReference type="STRING" id="106649.GCA_000829655_01939"/>
<dbReference type="GO" id="GO:0005524">
    <property type="term" value="F:ATP binding"/>
    <property type="evidence" value="ECO:0007669"/>
    <property type="project" value="UniProtKB-UniRule"/>
</dbReference>
<comment type="catalytic activity">
    <reaction evidence="8 9">
        <text>L-threonine + hydrogencarbonate + ATP = L-threonylcarbamoyladenylate + diphosphate + H2O</text>
        <dbReference type="Rhea" id="RHEA:36407"/>
        <dbReference type="ChEBI" id="CHEBI:15377"/>
        <dbReference type="ChEBI" id="CHEBI:17544"/>
        <dbReference type="ChEBI" id="CHEBI:30616"/>
        <dbReference type="ChEBI" id="CHEBI:33019"/>
        <dbReference type="ChEBI" id="CHEBI:57926"/>
        <dbReference type="ChEBI" id="CHEBI:73682"/>
        <dbReference type="EC" id="2.7.7.87"/>
    </reaction>
</comment>
<evidence type="ECO:0000256" key="1">
    <source>
        <dbReference type="ARBA" id="ARBA00004496"/>
    </source>
</evidence>
<gene>
    <name evidence="9" type="primary">tsaC</name>
    <name evidence="10" type="ORF">KW868_19570</name>
</gene>
<dbReference type="InterPro" id="IPR017945">
    <property type="entry name" value="DHBP_synth_RibB-like_a/b_dom"/>
</dbReference>
<evidence type="ECO:0000313" key="10">
    <source>
        <dbReference type="EMBL" id="MCF0266654.1"/>
    </source>
</evidence>
<dbReference type="InterPro" id="IPR050156">
    <property type="entry name" value="TC-AMP_synthase_SUA5"/>
</dbReference>
<proteinExistence type="inferred from homology"/>
<dbReference type="InterPro" id="IPR006070">
    <property type="entry name" value="Sua5-like_dom"/>
</dbReference>
<comment type="function">
    <text evidence="9">Required for the formation of a threonylcarbamoyl group on adenosine at position 37 (t(6)A37) in tRNAs that read codons beginning with adenine. Catalyzes the conversion of L-threonine, HCO(3)(-)/CO(2) and ATP to give threonylcarbamoyl-AMP (TC-AMP) as the acyladenylate intermediate, with the release of diphosphate.</text>
</comment>
<keyword evidence="4 9" id="KW-0819">tRNA processing</keyword>
<evidence type="ECO:0000256" key="3">
    <source>
        <dbReference type="ARBA" id="ARBA00022679"/>
    </source>
</evidence>
<dbReference type="GO" id="GO:0005737">
    <property type="term" value="C:cytoplasm"/>
    <property type="evidence" value="ECO:0007669"/>
    <property type="project" value="UniProtKB-SubCell"/>
</dbReference>
<evidence type="ECO:0000256" key="8">
    <source>
        <dbReference type="ARBA" id="ARBA00048366"/>
    </source>
</evidence>
<keyword evidence="7 9" id="KW-0067">ATP-binding</keyword>
<dbReference type="AlphaFoldDB" id="A0A077L7V0"/>
<keyword evidence="2 9" id="KW-0963">Cytoplasm</keyword>
<keyword evidence="3 9" id="KW-0808">Transferase</keyword>
<sequence length="189" mass="20847">MITTSVAEAAQILQQGKVLAYPTEAVWGLGCDPFNEQAFLEILRLKQRPIEKGVILLAGQLSQVEHLLTEIDPIIREQIIQSWTQRSRTERATTWLLPADDKIPQWIKGQHAQVAVRVTNHPLCIALCNAFNGFIVSTSANSAGLEPARSLQQASQYFGSELNYLNGDLGLSREPSKIIDASTAQVIRA</sequence>
<dbReference type="PANTHER" id="PTHR17490:SF18">
    <property type="entry name" value="THREONYLCARBAMOYL-AMP SYNTHASE"/>
    <property type="match status" value="1"/>
</dbReference>
<comment type="subcellular location">
    <subcellularLocation>
        <location evidence="1 9">Cytoplasm</location>
    </subcellularLocation>
</comment>
<dbReference type="GeneID" id="67746191"/>
<evidence type="ECO:0000313" key="11">
    <source>
        <dbReference type="Proteomes" id="UP000887320"/>
    </source>
</evidence>
<dbReference type="EC" id="2.7.7.87" evidence="9"/>
<dbReference type="Pfam" id="PF01300">
    <property type="entry name" value="Sua5_yciO_yrdC"/>
    <property type="match status" value="1"/>
</dbReference>
<evidence type="ECO:0000256" key="6">
    <source>
        <dbReference type="ARBA" id="ARBA00022741"/>
    </source>
</evidence>
<evidence type="ECO:0000256" key="5">
    <source>
        <dbReference type="ARBA" id="ARBA00022695"/>
    </source>
</evidence>
<accession>A0A077L7V0</accession>